<name>A0ACA9KKU8_9GLOM</name>
<organism evidence="1 2">
    <name type="scientific">Acaulospora colombiana</name>
    <dbReference type="NCBI Taxonomy" id="27376"/>
    <lineage>
        <taxon>Eukaryota</taxon>
        <taxon>Fungi</taxon>
        <taxon>Fungi incertae sedis</taxon>
        <taxon>Mucoromycota</taxon>
        <taxon>Glomeromycotina</taxon>
        <taxon>Glomeromycetes</taxon>
        <taxon>Diversisporales</taxon>
        <taxon>Acaulosporaceae</taxon>
        <taxon>Acaulospora</taxon>
    </lineage>
</organism>
<gene>
    <name evidence="1" type="ORF">ACOLOM_LOCUS1940</name>
</gene>
<dbReference type="EMBL" id="CAJVPT010002362">
    <property type="protein sequence ID" value="CAG8479744.1"/>
    <property type="molecule type" value="Genomic_DNA"/>
</dbReference>
<proteinExistence type="predicted"/>
<dbReference type="Proteomes" id="UP000789525">
    <property type="component" value="Unassembled WGS sequence"/>
</dbReference>
<evidence type="ECO:0000313" key="1">
    <source>
        <dbReference type="EMBL" id="CAG8479744.1"/>
    </source>
</evidence>
<comment type="caution">
    <text evidence="1">The sequence shown here is derived from an EMBL/GenBank/DDBJ whole genome shotgun (WGS) entry which is preliminary data.</text>
</comment>
<protein>
    <submittedName>
        <fullName evidence="1">449_t:CDS:1</fullName>
    </submittedName>
</protein>
<accession>A0ACA9KKU8</accession>
<evidence type="ECO:0000313" key="2">
    <source>
        <dbReference type="Proteomes" id="UP000789525"/>
    </source>
</evidence>
<keyword evidence="2" id="KW-1185">Reference proteome</keyword>
<reference evidence="1" key="1">
    <citation type="submission" date="2021-06" db="EMBL/GenBank/DDBJ databases">
        <authorList>
            <person name="Kallberg Y."/>
            <person name="Tangrot J."/>
            <person name="Rosling A."/>
        </authorList>
    </citation>
    <scope>NUCLEOTIDE SEQUENCE</scope>
    <source>
        <strain evidence="1">CL356</strain>
    </source>
</reference>
<sequence length="821" mass="91818">MISQSRNLCHKIYRLIIDRISGISPTLMANNFAINQLKKYGWSQGQGLGKNSEGRKKPIVVSEKNDTRGLGDNSADWSFEWWDHVYNNTLDNIKVSKTVDGDVKVSKVVGKSRIPRNQMGIISTSESRYTLSDATCNLESTNLGESEAGDSPSSKEQVVSRRFTYNSFVKSSTGPLDLNSMNKKPRQPNANEHLMPPSSTVLLAGTSENGDVSRDDDQNSKTSGGKRLRGHLDDFSTVWVSNHALLIKRMPEDDFSSASKRLIALRNHLENGAGDSQSQTEWRTSSPSQSLAARTNQDRKWNGHGYKDTFFKFNERGTAFLSGNRYSNFSSKEFHELRPWLEQTLRINLKTLCPAQPTIIDIPSPEVNHKFYDTIRPQGIIFSFAEQDRLSHGHGTSTKEIYKLRYGNLPRIPDAVIWPESHGQVELIILAAQTHDVGCIPYGGGSNDVDALECPSENRKRMIVSLDLRQMNRIVSLNAENMCVTVEAGAVAQDLEGELRKLGFTLGWDIELVVGGLASMRSRDFENGIVNVKIVTPAGTIQKNSVHPPPISSGPDITNLLLGSEGTLGVITELTFKLHHIVQKKIIDNCGGVHFVDEEGLQLVEAFSTAIPNVTTVFWDYIKRYYWKKMKGLSVGKMCLASLILNGEDAIKFETYKKRVHEVVERYGGVMVGRELSETMFFSSKGLPYLRDFLLDYYAVSDYIDTTTSWSNIEELVEGVKRIIITTCKTRGVKTRPYVGVRVDYLYDTGVGLTFIYGFNCRNLDDPLDALRCVERAALAEMLRLNGSVSHRASGIGKKKRKCLLESLPEPALEILKHVKR</sequence>